<dbReference type="Gene3D" id="3.40.50.880">
    <property type="match status" value="1"/>
</dbReference>
<feature type="non-terminal residue" evidence="1">
    <location>
        <position position="91"/>
    </location>
</feature>
<accession>A0A845HQW0</accession>
<evidence type="ECO:0000313" key="2">
    <source>
        <dbReference type="Proteomes" id="UP000484875"/>
    </source>
</evidence>
<keyword evidence="2" id="KW-1185">Reference proteome</keyword>
<proteinExistence type="predicted"/>
<gene>
    <name evidence="1" type="ORF">GTP81_30680</name>
</gene>
<dbReference type="SUPFAM" id="SSF52317">
    <property type="entry name" value="Class I glutamine amidotransferase-like"/>
    <property type="match status" value="1"/>
</dbReference>
<organism evidence="1 2">
    <name type="scientific">Duganella vulcania</name>
    <dbReference type="NCBI Taxonomy" id="2692166"/>
    <lineage>
        <taxon>Bacteria</taxon>
        <taxon>Pseudomonadati</taxon>
        <taxon>Pseudomonadota</taxon>
        <taxon>Betaproteobacteria</taxon>
        <taxon>Burkholderiales</taxon>
        <taxon>Oxalobacteraceae</taxon>
        <taxon>Telluria group</taxon>
        <taxon>Duganella</taxon>
    </lineage>
</organism>
<protein>
    <submittedName>
        <fullName evidence="1">GlxA family transcriptional regulator</fullName>
    </submittedName>
</protein>
<name>A0A845HQW0_9BURK</name>
<dbReference type="EMBL" id="WWCV01000131">
    <property type="protein sequence ID" value="MYN21110.1"/>
    <property type="molecule type" value="Genomic_DNA"/>
</dbReference>
<reference evidence="1 2" key="1">
    <citation type="submission" date="2019-12" db="EMBL/GenBank/DDBJ databases">
        <title>Novel species isolated from a subtropical stream in China.</title>
        <authorList>
            <person name="Lu H."/>
        </authorList>
    </citation>
    <scope>NUCLEOTIDE SEQUENCE [LARGE SCALE GENOMIC DNA]</scope>
    <source>
        <strain evidence="1 2">FT107W</strain>
    </source>
</reference>
<sequence>MKPIDIWLLVFPGFILLDATGPAQVFSTANDEARDAGLPEPYRIRMVSPGGGLVASTAGVGVMTEPLPRTGRALAGSTLIVAGGRGLESGA</sequence>
<dbReference type="InterPro" id="IPR029062">
    <property type="entry name" value="Class_I_gatase-like"/>
</dbReference>
<dbReference type="Proteomes" id="UP000484875">
    <property type="component" value="Unassembled WGS sequence"/>
</dbReference>
<dbReference type="AlphaFoldDB" id="A0A845HQW0"/>
<evidence type="ECO:0000313" key="1">
    <source>
        <dbReference type="EMBL" id="MYN21110.1"/>
    </source>
</evidence>
<comment type="caution">
    <text evidence="1">The sequence shown here is derived from an EMBL/GenBank/DDBJ whole genome shotgun (WGS) entry which is preliminary data.</text>
</comment>